<organism evidence="3 4">
    <name type="scientific">Lichtheimia corymbifera JMRC:FSU:9682</name>
    <dbReference type="NCBI Taxonomy" id="1263082"/>
    <lineage>
        <taxon>Eukaryota</taxon>
        <taxon>Fungi</taxon>
        <taxon>Fungi incertae sedis</taxon>
        <taxon>Mucoromycota</taxon>
        <taxon>Mucoromycotina</taxon>
        <taxon>Mucoromycetes</taxon>
        <taxon>Mucorales</taxon>
        <taxon>Lichtheimiaceae</taxon>
        <taxon>Lichtheimia</taxon>
    </lineage>
</organism>
<reference evidence="3" key="1">
    <citation type="submission" date="2013-08" db="EMBL/GenBank/DDBJ databases">
        <title>Gene expansion shapes genome architecture in the human pathogen Lichtheimia corymbifera: an evolutionary genomics analysis in the ancient terrestrial Mucorales (Mucoromycotina).</title>
        <authorList>
            <person name="Schwartze V.U."/>
            <person name="Winter S."/>
            <person name="Shelest E."/>
            <person name="Marcet-Houben M."/>
            <person name="Horn F."/>
            <person name="Wehner S."/>
            <person name="Hoffmann K."/>
            <person name="Riege K."/>
            <person name="Sammeth M."/>
            <person name="Nowrousian M."/>
            <person name="Valiante V."/>
            <person name="Linde J."/>
            <person name="Jacobsen I.D."/>
            <person name="Marz M."/>
            <person name="Brakhage A.A."/>
            <person name="Gabaldon T."/>
            <person name="Bocker S."/>
            <person name="Voigt K."/>
        </authorList>
    </citation>
    <scope>NUCLEOTIDE SEQUENCE [LARGE SCALE GENOMIC DNA]</scope>
    <source>
        <strain evidence="3">FSU 9682</strain>
    </source>
</reference>
<feature type="signal peptide" evidence="2">
    <location>
        <begin position="1"/>
        <end position="23"/>
    </location>
</feature>
<feature type="compositionally biased region" description="Low complexity" evidence="1">
    <location>
        <begin position="135"/>
        <end position="145"/>
    </location>
</feature>
<sequence length="145" mass="15526">MHFFTASFMTVLVIAIHMKTSNAIPLPEADANSATTDSELEQWLKAAEASRGSRVQSDEQLQEMAKAIGEDPRFTDPRPRLEDLRALIHEFPHDALEKIAMEEGRSSRGFRGTVPLDDNPEPAANAAPGGGGGELAVDGNAGTGQ</sequence>
<protein>
    <recommendedName>
        <fullName evidence="5">CUE domain-containing protein</fullName>
    </recommendedName>
</protein>
<dbReference type="VEuPathDB" id="FungiDB:LCOR_09124.1"/>
<keyword evidence="2" id="KW-0732">Signal</keyword>
<evidence type="ECO:0008006" key="5">
    <source>
        <dbReference type="Google" id="ProtNLM"/>
    </source>
</evidence>
<evidence type="ECO:0000256" key="1">
    <source>
        <dbReference type="SAM" id="MobiDB-lite"/>
    </source>
</evidence>
<feature type="region of interest" description="Disordered" evidence="1">
    <location>
        <begin position="101"/>
        <end position="145"/>
    </location>
</feature>
<gene>
    <name evidence="3" type="ORF">LCOR_09124.1</name>
</gene>
<name>A0A068SAH3_9FUNG</name>
<proteinExistence type="predicted"/>
<evidence type="ECO:0000313" key="3">
    <source>
        <dbReference type="EMBL" id="CDH58256.1"/>
    </source>
</evidence>
<dbReference type="Proteomes" id="UP000027586">
    <property type="component" value="Unassembled WGS sequence"/>
</dbReference>
<comment type="caution">
    <text evidence="3">The sequence shown here is derived from an EMBL/GenBank/DDBJ whole genome shotgun (WGS) entry which is preliminary data.</text>
</comment>
<evidence type="ECO:0000313" key="4">
    <source>
        <dbReference type="Proteomes" id="UP000027586"/>
    </source>
</evidence>
<dbReference type="OrthoDB" id="10529145at2759"/>
<accession>A0A068SAH3</accession>
<dbReference type="AlphaFoldDB" id="A0A068SAH3"/>
<dbReference type="EMBL" id="CBTN010000055">
    <property type="protein sequence ID" value="CDH58256.1"/>
    <property type="molecule type" value="Genomic_DNA"/>
</dbReference>
<evidence type="ECO:0000256" key="2">
    <source>
        <dbReference type="SAM" id="SignalP"/>
    </source>
</evidence>
<keyword evidence="4" id="KW-1185">Reference proteome</keyword>
<feature type="chain" id="PRO_5001655681" description="CUE domain-containing protein" evidence="2">
    <location>
        <begin position="24"/>
        <end position="145"/>
    </location>
</feature>